<proteinExistence type="predicted"/>
<feature type="compositionally biased region" description="Low complexity" evidence="3">
    <location>
        <begin position="92"/>
        <end position="107"/>
    </location>
</feature>
<dbReference type="Proteomes" id="UP000657385">
    <property type="component" value="Unassembled WGS sequence"/>
</dbReference>
<dbReference type="Gene3D" id="1.10.10.1320">
    <property type="entry name" value="Anti-sigma factor, zinc-finger domain"/>
    <property type="match status" value="1"/>
</dbReference>
<feature type="region of interest" description="Disordered" evidence="3">
    <location>
        <begin position="1"/>
        <end position="20"/>
    </location>
</feature>
<feature type="domain" description="Putative zinc-finger" evidence="4">
    <location>
        <begin position="20"/>
        <end position="49"/>
    </location>
</feature>
<feature type="region of interest" description="Disordered" evidence="3">
    <location>
        <begin position="187"/>
        <end position="207"/>
    </location>
</feature>
<dbReference type="InterPro" id="IPR027383">
    <property type="entry name" value="Znf_put"/>
</dbReference>
<feature type="region of interest" description="Disordered" evidence="3">
    <location>
        <begin position="231"/>
        <end position="289"/>
    </location>
</feature>
<feature type="region of interest" description="Disordered" evidence="3">
    <location>
        <begin position="92"/>
        <end position="154"/>
    </location>
</feature>
<accession>A0A931B0G0</accession>
<gene>
    <name evidence="5" type="ORF">I2501_08890</name>
</gene>
<dbReference type="AlphaFoldDB" id="A0A931B0G0"/>
<evidence type="ECO:0000256" key="1">
    <source>
        <dbReference type="ARBA" id="ARBA00023015"/>
    </source>
</evidence>
<protein>
    <submittedName>
        <fullName evidence="5">Zf-HC2 domain-containing protein</fullName>
    </submittedName>
</protein>
<evidence type="ECO:0000259" key="4">
    <source>
        <dbReference type="Pfam" id="PF13490"/>
    </source>
</evidence>
<dbReference type="RefSeq" id="WP_196193315.1">
    <property type="nucleotide sequence ID" value="NZ_JADPRT010000003.1"/>
</dbReference>
<feature type="compositionally biased region" description="Low complexity" evidence="3">
    <location>
        <begin position="189"/>
        <end position="200"/>
    </location>
</feature>
<reference evidence="5" key="1">
    <citation type="submission" date="2020-11" db="EMBL/GenBank/DDBJ databases">
        <title>Isolation and identification of active actinomycetes.</title>
        <authorList>
            <person name="Yu B."/>
        </authorList>
    </citation>
    <scope>NUCLEOTIDE SEQUENCE</scope>
    <source>
        <strain evidence="5">NEAU-YB345</strain>
    </source>
</reference>
<evidence type="ECO:0000256" key="2">
    <source>
        <dbReference type="ARBA" id="ARBA00023163"/>
    </source>
</evidence>
<dbReference type="InterPro" id="IPR041916">
    <property type="entry name" value="Anti_sigma_zinc_sf"/>
</dbReference>
<feature type="compositionally biased region" description="Low complexity" evidence="3">
    <location>
        <begin position="242"/>
        <end position="265"/>
    </location>
</feature>
<evidence type="ECO:0000313" key="5">
    <source>
        <dbReference type="EMBL" id="MBF9068154.1"/>
    </source>
</evidence>
<dbReference type="EMBL" id="JADPRT010000003">
    <property type="protein sequence ID" value="MBF9068154.1"/>
    <property type="molecule type" value="Genomic_DNA"/>
</dbReference>
<name>A0A931B0G0_9ACTN</name>
<dbReference type="Pfam" id="PF13490">
    <property type="entry name" value="zf-HC2"/>
    <property type="match status" value="1"/>
</dbReference>
<evidence type="ECO:0000313" key="6">
    <source>
        <dbReference type="Proteomes" id="UP000657385"/>
    </source>
</evidence>
<sequence length="359" mass="35439">MNESTVHPDLPSPSAHPDTDALADHIEGLLSPEATAELEDHLASCADCRETHDALLELQELLQAERSAADAPIPDDVAARIDAALATAAATPTDAAAVPAEAEAVPAGHEPDAEAAAGSDEPSGPVPTPSPGAGRGPADNRPGARPGATSRGRRRLRQALVTFAVLVAAGGIGVAVSSGGDIDAGTSSAGPAIGTAPTAPQTSATRPDTGQLVFTDAGLDTQIQGIVRQDAAGQNHTKAPMASLSPGLATASGAATAGTHASPNGNGTGTGSGTAQPTPSGTGAAAEPSASPSAAACVLAAAKQPGVPVHEAVGEYLGVQVFALIYPDTADPAHTWDVFLVQDSCSSPLVLLQRTVPRT</sequence>
<comment type="caution">
    <text evidence="5">The sequence shown here is derived from an EMBL/GenBank/DDBJ whole genome shotgun (WGS) entry which is preliminary data.</text>
</comment>
<keyword evidence="6" id="KW-1185">Reference proteome</keyword>
<organism evidence="5 6">
    <name type="scientific">Streptacidiphilus fuscans</name>
    <dbReference type="NCBI Taxonomy" id="2789292"/>
    <lineage>
        <taxon>Bacteria</taxon>
        <taxon>Bacillati</taxon>
        <taxon>Actinomycetota</taxon>
        <taxon>Actinomycetes</taxon>
        <taxon>Kitasatosporales</taxon>
        <taxon>Streptomycetaceae</taxon>
        <taxon>Streptacidiphilus</taxon>
    </lineage>
</organism>
<keyword evidence="1" id="KW-0805">Transcription regulation</keyword>
<evidence type="ECO:0000256" key="3">
    <source>
        <dbReference type="SAM" id="MobiDB-lite"/>
    </source>
</evidence>
<keyword evidence="2" id="KW-0804">Transcription</keyword>